<feature type="transmembrane region" description="Helical" evidence="7">
    <location>
        <begin position="311"/>
        <end position="330"/>
    </location>
</feature>
<name>A0A2G8TFH2_9BURK</name>
<evidence type="ECO:0000259" key="8">
    <source>
        <dbReference type="Pfam" id="PF04116"/>
    </source>
</evidence>
<keyword evidence="3 7" id="KW-1133">Transmembrane helix</keyword>
<dbReference type="GO" id="GO:0008610">
    <property type="term" value="P:lipid biosynthetic process"/>
    <property type="evidence" value="ECO:0007669"/>
    <property type="project" value="InterPro"/>
</dbReference>
<keyword evidence="2 7" id="KW-0812">Transmembrane</keyword>
<evidence type="ECO:0000313" key="10">
    <source>
        <dbReference type="Proteomes" id="UP000230390"/>
    </source>
</evidence>
<feature type="transmembrane region" description="Helical" evidence="7">
    <location>
        <begin position="15"/>
        <end position="35"/>
    </location>
</feature>
<dbReference type="OrthoDB" id="9770329at2"/>
<protein>
    <recommendedName>
        <fullName evidence="8">Fatty acid hydroxylase domain-containing protein</fullName>
    </recommendedName>
</protein>
<keyword evidence="5" id="KW-0443">Lipid metabolism</keyword>
<sequence length="383" mass="43302">MSSSGENESMLDNNALVAAATPVFFALIALELWVARRRRVPAYALADSLASIGCGVWTVTVEVFTKAAAVLLFAFIEQRYALLHFDAGNWLTWVMFFVLLDFLYYWAHRWSHEINFLWGVHSPHHQSEEYNLSTALRQGAFQDTVHMPIFLPLALLGCPVEVFITVLTFSKFYQFWIHTRMIAKVPLIEGILNTPSAHRAHHAVNDIYLDRNYGATLMIWDRLFGTWVDETEPCVYGVRKPFHSWNPVWAQFSWFADVWRDAGRARRPVDRLAIWWRRTGWRPADVVQSDPQAPFVLADVKHFSATRGRKWAVAAVALFVLAAILNNILLTQVSTLSLTLKIALAAGVTLTLVAMAAALQPRAKQGKQAQPVPAAISTSRRET</sequence>
<evidence type="ECO:0000256" key="5">
    <source>
        <dbReference type="ARBA" id="ARBA00023098"/>
    </source>
</evidence>
<evidence type="ECO:0000256" key="2">
    <source>
        <dbReference type="ARBA" id="ARBA00022692"/>
    </source>
</evidence>
<dbReference type="GO" id="GO:0050479">
    <property type="term" value="F:glyceryl-ether monooxygenase activity"/>
    <property type="evidence" value="ECO:0007669"/>
    <property type="project" value="TreeGrafter"/>
</dbReference>
<evidence type="ECO:0000256" key="7">
    <source>
        <dbReference type="SAM" id="Phobius"/>
    </source>
</evidence>
<accession>A0A2G8TFH2</accession>
<comment type="subcellular location">
    <subcellularLocation>
        <location evidence="1">Endomembrane system</location>
        <topology evidence="1">Multi-pass membrane protein</topology>
    </subcellularLocation>
</comment>
<dbReference type="PANTHER" id="PTHR21624">
    <property type="entry name" value="STEROL DESATURASE-RELATED PROTEIN"/>
    <property type="match status" value="1"/>
</dbReference>
<dbReference type="EMBL" id="PDOC01000006">
    <property type="protein sequence ID" value="PIL44786.1"/>
    <property type="molecule type" value="Genomic_DNA"/>
</dbReference>
<keyword evidence="4" id="KW-0560">Oxidoreductase</keyword>
<organism evidence="9 10">
    <name type="scientific">Massilia eurypsychrophila</name>
    <dbReference type="NCBI Taxonomy" id="1485217"/>
    <lineage>
        <taxon>Bacteria</taxon>
        <taxon>Pseudomonadati</taxon>
        <taxon>Pseudomonadota</taxon>
        <taxon>Betaproteobacteria</taxon>
        <taxon>Burkholderiales</taxon>
        <taxon>Oxalobacteraceae</taxon>
        <taxon>Telluria group</taxon>
        <taxon>Massilia</taxon>
    </lineage>
</organism>
<evidence type="ECO:0000256" key="3">
    <source>
        <dbReference type="ARBA" id="ARBA00022989"/>
    </source>
</evidence>
<dbReference type="GO" id="GO:0012505">
    <property type="term" value="C:endomembrane system"/>
    <property type="evidence" value="ECO:0007669"/>
    <property type="project" value="UniProtKB-SubCell"/>
</dbReference>
<dbReference type="Pfam" id="PF04116">
    <property type="entry name" value="FA_hydroxylase"/>
    <property type="match status" value="1"/>
</dbReference>
<keyword evidence="6 7" id="KW-0472">Membrane</keyword>
<reference evidence="9 10" key="1">
    <citation type="submission" date="2017-10" db="EMBL/GenBank/DDBJ databases">
        <title>Massilia psychrophilum sp. nov., a novel purple-pigmented bacterium isolated from Tianshan glacier, Xinjiang Municipality, China.</title>
        <authorList>
            <person name="Wang H."/>
        </authorList>
    </citation>
    <scope>NUCLEOTIDE SEQUENCE [LARGE SCALE GENOMIC DNA]</scope>
    <source>
        <strain evidence="9 10">JCM 30074</strain>
    </source>
</reference>
<dbReference type="AlphaFoldDB" id="A0A2G8TFH2"/>
<feature type="transmembrane region" description="Helical" evidence="7">
    <location>
        <begin position="55"/>
        <end position="76"/>
    </location>
</feature>
<feature type="domain" description="Fatty acid hydroxylase" evidence="8">
    <location>
        <begin position="93"/>
        <end position="226"/>
    </location>
</feature>
<feature type="transmembrane region" description="Helical" evidence="7">
    <location>
        <begin position="342"/>
        <end position="359"/>
    </location>
</feature>
<evidence type="ECO:0000256" key="4">
    <source>
        <dbReference type="ARBA" id="ARBA00023002"/>
    </source>
</evidence>
<dbReference type="GO" id="GO:0016020">
    <property type="term" value="C:membrane"/>
    <property type="evidence" value="ECO:0007669"/>
    <property type="project" value="GOC"/>
</dbReference>
<dbReference type="PANTHER" id="PTHR21624:SF1">
    <property type="entry name" value="ALKYLGLYCEROL MONOOXYGENASE"/>
    <property type="match status" value="1"/>
</dbReference>
<proteinExistence type="predicted"/>
<feature type="transmembrane region" description="Helical" evidence="7">
    <location>
        <begin position="149"/>
        <end position="170"/>
    </location>
</feature>
<dbReference type="GO" id="GO:0006643">
    <property type="term" value="P:membrane lipid metabolic process"/>
    <property type="evidence" value="ECO:0007669"/>
    <property type="project" value="TreeGrafter"/>
</dbReference>
<keyword evidence="10" id="KW-1185">Reference proteome</keyword>
<dbReference type="InterPro" id="IPR006694">
    <property type="entry name" value="Fatty_acid_hydroxylase"/>
</dbReference>
<evidence type="ECO:0000256" key="1">
    <source>
        <dbReference type="ARBA" id="ARBA00004127"/>
    </source>
</evidence>
<dbReference type="Proteomes" id="UP000230390">
    <property type="component" value="Unassembled WGS sequence"/>
</dbReference>
<dbReference type="GO" id="GO:0005506">
    <property type="term" value="F:iron ion binding"/>
    <property type="evidence" value="ECO:0007669"/>
    <property type="project" value="InterPro"/>
</dbReference>
<evidence type="ECO:0000256" key="6">
    <source>
        <dbReference type="ARBA" id="ARBA00023136"/>
    </source>
</evidence>
<comment type="caution">
    <text evidence="9">The sequence shown here is derived from an EMBL/GenBank/DDBJ whole genome shotgun (WGS) entry which is preliminary data.</text>
</comment>
<gene>
    <name evidence="9" type="ORF">CR105_12845</name>
</gene>
<dbReference type="InterPro" id="IPR051689">
    <property type="entry name" value="Sterol_desaturase/TMEM195"/>
</dbReference>
<evidence type="ECO:0000313" key="9">
    <source>
        <dbReference type="EMBL" id="PIL44786.1"/>
    </source>
</evidence>
<feature type="transmembrane region" description="Helical" evidence="7">
    <location>
        <begin position="88"/>
        <end position="107"/>
    </location>
</feature>